<feature type="transmembrane region" description="Helical" evidence="1">
    <location>
        <begin position="321"/>
        <end position="339"/>
    </location>
</feature>
<dbReference type="EMBL" id="MFAM01000028">
    <property type="protein sequence ID" value="OGD78983.1"/>
    <property type="molecule type" value="Genomic_DNA"/>
</dbReference>
<comment type="caution">
    <text evidence="2">The sequence shown here is derived from an EMBL/GenBank/DDBJ whole genome shotgun (WGS) entry which is preliminary data.</text>
</comment>
<sequence length="384" mass="44038">MHITTITLGGWYQRTTLHLTEVYDLFARGTSNLPLSRDRLLSYQQHLRLQSVTRQFGPFEYILATTHDQIIIHFYEDGLYTLTLKTADIESGVRLLKDYYALAFTPALNFIFSLGAPTPKILAQIKTHPPLVVSVTSPQPDKLGAKISTLSPVYSTTSSKSYTVYRTPNYIFVAAKKTVQNSDSLTENQIFFREFKDQLERYLNIHRQIWEEIDAIKEKDTIRGKDIPRLRDKLETIQKTIQLIESRLNQMGSYATARAALAKEQNVEDSLNQLFQYKFQTLNSTHSYIKELWRMTQNYSNSTQSMLTSLQADSTKDSITSLRLITTYGVIAGIIGYLSRDSWPSITTTGFLYFCLLIFLTWALNKAISLASAHWSYKTSSHMR</sequence>
<keyword evidence="1" id="KW-1133">Transmembrane helix</keyword>
<dbReference type="Proteomes" id="UP000176682">
    <property type="component" value="Unassembled WGS sequence"/>
</dbReference>
<evidence type="ECO:0000313" key="3">
    <source>
        <dbReference type="Proteomes" id="UP000176682"/>
    </source>
</evidence>
<keyword evidence="1" id="KW-0812">Transmembrane</keyword>
<protein>
    <submittedName>
        <fullName evidence="2">Uncharacterized protein</fullName>
    </submittedName>
</protein>
<evidence type="ECO:0000313" key="2">
    <source>
        <dbReference type="EMBL" id="OGD78983.1"/>
    </source>
</evidence>
<name>A0A1F5FHA4_9BACT</name>
<accession>A0A1F5FHA4</accession>
<reference evidence="2 3" key="1">
    <citation type="journal article" date="2016" name="Nat. Commun.">
        <title>Thousands of microbial genomes shed light on interconnected biogeochemical processes in an aquifer system.</title>
        <authorList>
            <person name="Anantharaman K."/>
            <person name="Brown C.T."/>
            <person name="Hug L.A."/>
            <person name="Sharon I."/>
            <person name="Castelle C.J."/>
            <person name="Probst A.J."/>
            <person name="Thomas B.C."/>
            <person name="Singh A."/>
            <person name="Wilkins M.J."/>
            <person name="Karaoz U."/>
            <person name="Brodie E.L."/>
            <person name="Williams K.H."/>
            <person name="Hubbard S.S."/>
            <person name="Banfield J.F."/>
        </authorList>
    </citation>
    <scope>NUCLEOTIDE SEQUENCE [LARGE SCALE GENOMIC DNA]</scope>
</reference>
<proteinExistence type="predicted"/>
<dbReference type="AlphaFoldDB" id="A0A1F5FHA4"/>
<feature type="transmembrane region" description="Helical" evidence="1">
    <location>
        <begin position="351"/>
        <end position="375"/>
    </location>
</feature>
<evidence type="ECO:0000256" key="1">
    <source>
        <dbReference type="SAM" id="Phobius"/>
    </source>
</evidence>
<keyword evidence="1" id="KW-0472">Membrane</keyword>
<organism evidence="2 3">
    <name type="scientific">Candidatus Collierbacteria bacterium RIFOXYB1_FULL_49_13</name>
    <dbReference type="NCBI Taxonomy" id="1817728"/>
    <lineage>
        <taxon>Bacteria</taxon>
        <taxon>Candidatus Collieribacteriota</taxon>
    </lineage>
</organism>
<gene>
    <name evidence="2" type="ORF">A2368_04150</name>
</gene>